<evidence type="ECO:0000256" key="8">
    <source>
        <dbReference type="ARBA" id="ARBA00022927"/>
    </source>
</evidence>
<sequence length="260" mass="27547">MSARWRAAAAAFVLGLVVGSIVWAPARWWALAVDGMTHGRVRLVHPQGSLWQGEAGLVVRGDGGTLVLPGGIAWRLGAVGAPHPGVTLDLTLRCCAAQAWRWHIGRADGAWLITSQPHRSTWDLAWLGSLGSPWNTLGLQGRLTLEVGALRWPVGTAATGAAAQPTGAWTAEVLDLSAAVSTVRPLGSYRLGGELDDAGPTLRLSTLSGDLHLEGAGGWQRGRFYFEGLAQATPQRLDALSNLLNLLGRRDGARAHLRFG</sequence>
<organism evidence="11 12">
    <name type="scientific">Tepidimonas charontis</name>
    <dbReference type="NCBI Taxonomy" id="2267262"/>
    <lineage>
        <taxon>Bacteria</taxon>
        <taxon>Pseudomonadati</taxon>
        <taxon>Pseudomonadota</taxon>
        <taxon>Betaproteobacteria</taxon>
        <taxon>Burkholderiales</taxon>
        <taxon>Tepidimonas</taxon>
    </lineage>
</organism>
<evidence type="ECO:0000256" key="10">
    <source>
        <dbReference type="ARBA" id="ARBA00030772"/>
    </source>
</evidence>
<keyword evidence="8" id="KW-0653">Protein transport</keyword>
<evidence type="ECO:0000256" key="5">
    <source>
        <dbReference type="ARBA" id="ARBA00022475"/>
    </source>
</evidence>
<comment type="similarity">
    <text evidence="2">Belongs to the GSP N family.</text>
</comment>
<protein>
    <recommendedName>
        <fullName evidence="3">Type II secretion system protein N</fullName>
    </recommendedName>
    <alternativeName>
        <fullName evidence="10">General secretion pathway protein N</fullName>
    </alternativeName>
</protein>
<keyword evidence="4" id="KW-0813">Transport</keyword>
<evidence type="ECO:0000256" key="9">
    <source>
        <dbReference type="ARBA" id="ARBA00023136"/>
    </source>
</evidence>
<evidence type="ECO:0000256" key="3">
    <source>
        <dbReference type="ARBA" id="ARBA00021563"/>
    </source>
</evidence>
<dbReference type="RefSeq" id="WP_161595511.1">
    <property type="nucleotide sequence ID" value="NZ_VJON01000045.1"/>
</dbReference>
<dbReference type="OrthoDB" id="8558191at2"/>
<evidence type="ECO:0000256" key="7">
    <source>
        <dbReference type="ARBA" id="ARBA00022692"/>
    </source>
</evidence>
<evidence type="ECO:0000256" key="6">
    <source>
        <dbReference type="ARBA" id="ARBA00022519"/>
    </source>
</evidence>
<keyword evidence="6" id="KW-0997">Cell inner membrane</keyword>
<keyword evidence="9" id="KW-0472">Membrane</keyword>
<reference evidence="11 12" key="1">
    <citation type="submission" date="2019-07" db="EMBL/GenBank/DDBJ databases">
        <title>Tepidimonas charontis SPSP-6 draft genome.</title>
        <authorList>
            <person name="Da Costa M.S."/>
            <person name="Froufe H.J.C."/>
            <person name="Egas C."/>
            <person name="Albuquerque L."/>
        </authorList>
    </citation>
    <scope>NUCLEOTIDE SEQUENCE [LARGE SCALE GENOMIC DNA]</scope>
    <source>
        <strain evidence="11 12">SPSP-6</strain>
    </source>
</reference>
<name>A0A554X6N3_9BURK</name>
<evidence type="ECO:0000313" key="11">
    <source>
        <dbReference type="EMBL" id="TSE31492.1"/>
    </source>
</evidence>
<dbReference type="GO" id="GO:0005886">
    <property type="term" value="C:plasma membrane"/>
    <property type="evidence" value="ECO:0007669"/>
    <property type="project" value="UniProtKB-SubCell"/>
</dbReference>
<dbReference type="InterPro" id="IPR022792">
    <property type="entry name" value="T2SS_protein-GspN"/>
</dbReference>
<dbReference type="GO" id="GO:0015628">
    <property type="term" value="P:protein secretion by the type II secretion system"/>
    <property type="evidence" value="ECO:0007669"/>
    <property type="project" value="InterPro"/>
</dbReference>
<gene>
    <name evidence="11" type="ORF">Tchar_02281</name>
</gene>
<keyword evidence="12" id="KW-1185">Reference proteome</keyword>
<evidence type="ECO:0000313" key="12">
    <source>
        <dbReference type="Proteomes" id="UP000318294"/>
    </source>
</evidence>
<accession>A0A554X6N3</accession>
<dbReference type="GO" id="GO:0015627">
    <property type="term" value="C:type II protein secretion system complex"/>
    <property type="evidence" value="ECO:0007669"/>
    <property type="project" value="InterPro"/>
</dbReference>
<dbReference type="Proteomes" id="UP000318294">
    <property type="component" value="Unassembled WGS sequence"/>
</dbReference>
<comment type="subcellular location">
    <subcellularLocation>
        <location evidence="1">Cell inner membrane</location>
    </subcellularLocation>
</comment>
<proteinExistence type="inferred from homology"/>
<dbReference type="AlphaFoldDB" id="A0A554X6N3"/>
<evidence type="ECO:0000256" key="2">
    <source>
        <dbReference type="ARBA" id="ARBA00007208"/>
    </source>
</evidence>
<keyword evidence="5" id="KW-1003">Cell membrane</keyword>
<comment type="caution">
    <text evidence="11">The sequence shown here is derived from an EMBL/GenBank/DDBJ whole genome shotgun (WGS) entry which is preliminary data.</text>
</comment>
<evidence type="ECO:0000256" key="1">
    <source>
        <dbReference type="ARBA" id="ARBA00004533"/>
    </source>
</evidence>
<dbReference type="EMBL" id="VJON01000045">
    <property type="protein sequence ID" value="TSE31492.1"/>
    <property type="molecule type" value="Genomic_DNA"/>
</dbReference>
<dbReference type="Pfam" id="PF01203">
    <property type="entry name" value="T2SSN"/>
    <property type="match status" value="1"/>
</dbReference>
<keyword evidence="7" id="KW-0812">Transmembrane</keyword>
<evidence type="ECO:0000256" key="4">
    <source>
        <dbReference type="ARBA" id="ARBA00022448"/>
    </source>
</evidence>